<keyword evidence="2" id="KW-1185">Reference proteome</keyword>
<name>A0ACC3TC03_LIPKO</name>
<proteinExistence type="predicted"/>
<reference evidence="2" key="1">
    <citation type="journal article" date="2024" name="Front. Bioeng. Biotechnol.">
        <title>Genome-scale model development and genomic sequencing of the oleaginous clade Lipomyces.</title>
        <authorList>
            <person name="Czajka J.J."/>
            <person name="Han Y."/>
            <person name="Kim J."/>
            <person name="Mondo S.J."/>
            <person name="Hofstad B.A."/>
            <person name="Robles A."/>
            <person name="Haridas S."/>
            <person name="Riley R."/>
            <person name="LaButti K."/>
            <person name="Pangilinan J."/>
            <person name="Andreopoulos W."/>
            <person name="Lipzen A."/>
            <person name="Yan J."/>
            <person name="Wang M."/>
            <person name="Ng V."/>
            <person name="Grigoriev I.V."/>
            <person name="Spatafora J.W."/>
            <person name="Magnuson J.K."/>
            <person name="Baker S.E."/>
            <person name="Pomraning K.R."/>
        </authorList>
    </citation>
    <scope>NUCLEOTIDE SEQUENCE [LARGE SCALE GENOMIC DNA]</scope>
    <source>
        <strain evidence="2">CBS 7786</strain>
    </source>
</reference>
<accession>A0ACC3TC03</accession>
<dbReference type="Proteomes" id="UP001433508">
    <property type="component" value="Unassembled WGS sequence"/>
</dbReference>
<comment type="caution">
    <text evidence="1">The sequence shown here is derived from an EMBL/GenBank/DDBJ whole genome shotgun (WGS) entry which is preliminary data.</text>
</comment>
<evidence type="ECO:0000313" key="2">
    <source>
        <dbReference type="Proteomes" id="UP001433508"/>
    </source>
</evidence>
<organism evidence="1 2">
    <name type="scientific">Lipomyces kononenkoae</name>
    <name type="common">Yeast</name>
    <dbReference type="NCBI Taxonomy" id="34357"/>
    <lineage>
        <taxon>Eukaryota</taxon>
        <taxon>Fungi</taxon>
        <taxon>Dikarya</taxon>
        <taxon>Ascomycota</taxon>
        <taxon>Saccharomycotina</taxon>
        <taxon>Lipomycetes</taxon>
        <taxon>Lipomycetales</taxon>
        <taxon>Lipomycetaceae</taxon>
        <taxon>Lipomyces</taxon>
    </lineage>
</organism>
<protein>
    <submittedName>
        <fullName evidence="1">Uncharacterized protein</fullName>
    </submittedName>
</protein>
<gene>
    <name evidence="1" type="ORF">V1525DRAFT_11608</name>
</gene>
<evidence type="ECO:0000313" key="1">
    <source>
        <dbReference type="EMBL" id="KAK9241463.1"/>
    </source>
</evidence>
<dbReference type="EMBL" id="MU971335">
    <property type="protein sequence ID" value="KAK9241463.1"/>
    <property type="molecule type" value="Genomic_DNA"/>
</dbReference>
<sequence length="193" mass="20798">MDFAPYQSEEPAASRPALSNGGGSSRGGGGSGGYTPPPVQTSSSTASPPPPPMYSPSPNAYGGGSSSGYVPPVEDQQNVPVNQFETSIPIRLDYESVIAYAALPPVGSVALLIFETKNDYIRFHAWQASLLFTPLFILFIILSFSTVLSYLILAVYIVFALYMAYRAYRDSSTLERLELPVIGRLASDWVDSE</sequence>